<evidence type="ECO:0000313" key="2">
    <source>
        <dbReference type="Proteomes" id="UP000184330"/>
    </source>
</evidence>
<protein>
    <submittedName>
        <fullName evidence="1">Uncharacterized protein</fullName>
    </submittedName>
</protein>
<name>A0A1L7XIL4_9HELO</name>
<dbReference type="Proteomes" id="UP000184330">
    <property type="component" value="Unassembled WGS sequence"/>
</dbReference>
<accession>A0A1L7XIL4</accession>
<sequence length="414" mass="46568">MPAKSQQPRSLRPGRPLSGSIDHLATLSPSIIISIYILSTSVISLTQQPLHSVRMFDGSDWTLDNNGSNIYLQGPTSRLNLREFYLLPESSKNFRSAIEKTIAVQFSLGSISIEWNHRFQLQSSARFLVECDDDQYSLDHITPTPGRKWKLSVFRNTLDYARFKSTHFSWSAKSELDIEFSFELWKTADGKQVRLIAASERTISPIIEHLLLSNGPIKVKIGSGRVGFASIQAGRYRLDASRCDAIEVSFGVETLTVPINQITLFEPPFHLSPRQNSFNDFLNQNPCKLLTFPANSEEDLIKVLENSRYKALLTLDQLHSGDDIFSDTSSNDSQWIDDIENRGVISDAVLSEVDRRAFVILVTHPTRADMMLIVQLVQMALTVALLLDEPNVPWLPDGLVVWDNSMELITEADG</sequence>
<dbReference type="EMBL" id="FJOG01000028">
    <property type="protein sequence ID" value="CZR64880.1"/>
    <property type="molecule type" value="Genomic_DNA"/>
</dbReference>
<reference evidence="1 2" key="1">
    <citation type="submission" date="2016-03" db="EMBL/GenBank/DDBJ databases">
        <authorList>
            <person name="Ploux O."/>
        </authorList>
    </citation>
    <scope>NUCLEOTIDE SEQUENCE [LARGE SCALE GENOMIC DNA]</scope>
    <source>
        <strain evidence="1 2">UAMH 11012</strain>
    </source>
</reference>
<organism evidence="1 2">
    <name type="scientific">Phialocephala subalpina</name>
    <dbReference type="NCBI Taxonomy" id="576137"/>
    <lineage>
        <taxon>Eukaryota</taxon>
        <taxon>Fungi</taxon>
        <taxon>Dikarya</taxon>
        <taxon>Ascomycota</taxon>
        <taxon>Pezizomycotina</taxon>
        <taxon>Leotiomycetes</taxon>
        <taxon>Helotiales</taxon>
        <taxon>Mollisiaceae</taxon>
        <taxon>Phialocephala</taxon>
        <taxon>Phialocephala fortinii species complex</taxon>
    </lineage>
</organism>
<evidence type="ECO:0000313" key="1">
    <source>
        <dbReference type="EMBL" id="CZR64880.1"/>
    </source>
</evidence>
<dbReference type="OrthoDB" id="10451392at2759"/>
<dbReference type="AlphaFoldDB" id="A0A1L7XIL4"/>
<proteinExistence type="predicted"/>
<keyword evidence="2" id="KW-1185">Reference proteome</keyword>
<gene>
    <name evidence="1" type="ORF">PAC_14780</name>
</gene>